<evidence type="ECO:0000313" key="9">
    <source>
        <dbReference type="EMBL" id="PNX94891.1"/>
    </source>
</evidence>
<dbReference type="AlphaFoldDB" id="A0A2K3MVN2"/>
<dbReference type="PANTHER" id="PTHR46632">
    <property type="entry name" value="E3 UBIQUITIN-PROTEIN LIGASE SINA-LIKE 4"/>
    <property type="match status" value="1"/>
</dbReference>
<comment type="function">
    <text evidence="4">E3 ubiquitin-protein ligase that mediates ubiquitination and subsequent proteasomal degradation of target proteins. E3 ubiquitin ligases accept ubiquitin from an E2 ubiquitin-conjugating enzyme in the form of a thioester and then directly transfers the ubiquitin to targeted substrates. It probably triggers the ubiquitin-mediated degradation of different substrates.</text>
</comment>
<dbReference type="InterPro" id="IPR029071">
    <property type="entry name" value="Ubiquitin-like_domsf"/>
</dbReference>
<evidence type="ECO:0000256" key="2">
    <source>
        <dbReference type="ARBA" id="ARBA00022771"/>
    </source>
</evidence>
<evidence type="ECO:0000256" key="5">
    <source>
        <dbReference type="PROSITE-ProRule" id="PRU00455"/>
    </source>
</evidence>
<dbReference type="SUPFAM" id="SSF49599">
    <property type="entry name" value="TRAF domain-like"/>
    <property type="match status" value="1"/>
</dbReference>
<evidence type="ECO:0000313" key="10">
    <source>
        <dbReference type="Proteomes" id="UP000236291"/>
    </source>
</evidence>
<accession>A0A2K3MVN2</accession>
<evidence type="ECO:0000256" key="1">
    <source>
        <dbReference type="ARBA" id="ARBA00022723"/>
    </source>
</evidence>
<dbReference type="EMBL" id="ASHM01012925">
    <property type="protein sequence ID" value="PNX94891.1"/>
    <property type="molecule type" value="Genomic_DNA"/>
</dbReference>
<dbReference type="Gene3D" id="3.10.20.90">
    <property type="entry name" value="Phosphatidylinositol 3-kinase Catalytic Subunit, Chain A, domain 1"/>
    <property type="match status" value="1"/>
</dbReference>
<feature type="non-terminal residue" evidence="9">
    <location>
        <position position="1"/>
    </location>
</feature>
<protein>
    <submittedName>
        <fullName evidence="9">Ubiquitin</fullName>
    </submittedName>
</protein>
<dbReference type="GO" id="GO:0016567">
    <property type="term" value="P:protein ubiquitination"/>
    <property type="evidence" value="ECO:0007669"/>
    <property type="project" value="UniProtKB-UniPathway"/>
</dbReference>
<feature type="region of interest" description="Disordered" evidence="6">
    <location>
        <begin position="1"/>
        <end position="20"/>
    </location>
</feature>
<evidence type="ECO:0000259" key="8">
    <source>
        <dbReference type="PROSITE" id="PS51081"/>
    </source>
</evidence>
<name>A0A2K3MVN2_TRIPR</name>
<keyword evidence="1" id="KW-0479">Metal-binding</keyword>
<dbReference type="InterPro" id="IPR000626">
    <property type="entry name" value="Ubiquitin-like_dom"/>
</dbReference>
<sequence>ENQQAKQERNTEEQKATPQDAALKSKSLQLLVTDYVQSCSRVFLTVRFYHAIDRTCDNGHIVCSTCCSKLRNKCQKCSLPISSKRYKANENPLQSIQMSCQNEKYGCRETISHSGKRKHEEECIYLPCYCPLSGCNFVASLEMLSNHFSHKHGDSLIEFSYGDTFIVSLKSNDETIVLQEENDGKLFILNNNTMLSGNAINISCIDTNSSEAGYSYDILARSKMCSLKFHSSPKNVQRATLATLSPQFLVIPFGYFSSSETPELEICITPKMQIFVMTLTGKMIPMRVESSDTIANVKAKILDKETIPVHQQHLMFSDKPLDDSQTLANYNIQEKSTLNLILRLP</sequence>
<dbReference type="Gene3D" id="3.30.40.10">
    <property type="entry name" value="Zinc/RING finger domain, C3HC4 (zinc finger)"/>
    <property type="match status" value="1"/>
</dbReference>
<dbReference type="PANTHER" id="PTHR46632:SF32">
    <property type="entry name" value="SIAH-TYPE DOMAIN-CONTAINING PROTEIN"/>
    <property type="match status" value="1"/>
</dbReference>
<dbReference type="InterPro" id="IPR013010">
    <property type="entry name" value="Znf_SIAH"/>
</dbReference>
<dbReference type="GO" id="GO:0008270">
    <property type="term" value="F:zinc ion binding"/>
    <property type="evidence" value="ECO:0007669"/>
    <property type="project" value="UniProtKB-KW"/>
</dbReference>
<evidence type="ECO:0000259" key="7">
    <source>
        <dbReference type="PROSITE" id="PS50053"/>
    </source>
</evidence>
<evidence type="ECO:0000256" key="6">
    <source>
        <dbReference type="SAM" id="MobiDB-lite"/>
    </source>
</evidence>
<dbReference type="Pfam" id="PF00240">
    <property type="entry name" value="ubiquitin"/>
    <property type="match status" value="1"/>
</dbReference>
<dbReference type="InterPro" id="IPR044286">
    <property type="entry name" value="SINL_plant"/>
</dbReference>
<reference evidence="9 10" key="1">
    <citation type="journal article" date="2014" name="Am. J. Bot.">
        <title>Genome assembly and annotation for red clover (Trifolium pratense; Fabaceae).</title>
        <authorList>
            <person name="Istvanek J."/>
            <person name="Jaros M."/>
            <person name="Krenek A."/>
            <person name="Repkova J."/>
        </authorList>
    </citation>
    <scope>NUCLEOTIDE SEQUENCE [LARGE SCALE GENOMIC DNA]</scope>
    <source>
        <strain evidence="10">cv. Tatra</strain>
        <tissue evidence="9">Young leaves</tissue>
    </source>
</reference>
<feature type="domain" description="SIAH-type" evidence="8">
    <location>
        <begin position="95"/>
        <end position="153"/>
    </location>
</feature>
<evidence type="ECO:0000256" key="4">
    <source>
        <dbReference type="ARBA" id="ARBA00024004"/>
    </source>
</evidence>
<dbReference type="Proteomes" id="UP000236291">
    <property type="component" value="Unassembled WGS sequence"/>
</dbReference>
<keyword evidence="3" id="KW-0862">Zinc</keyword>
<dbReference type="PRINTS" id="PR00348">
    <property type="entry name" value="UBIQUITIN"/>
</dbReference>
<dbReference type="InterPro" id="IPR013083">
    <property type="entry name" value="Znf_RING/FYVE/PHD"/>
</dbReference>
<proteinExistence type="predicted"/>
<dbReference type="UniPathway" id="UPA00143"/>
<gene>
    <name evidence="9" type="primary">ubiquitin</name>
    <name evidence="9" type="ORF">L195_g018073</name>
</gene>
<dbReference type="FunFam" id="3.10.20.90:FF:000160">
    <property type="entry name" value="Polyubiquitin-C"/>
    <property type="match status" value="1"/>
</dbReference>
<dbReference type="PROSITE" id="PS51081">
    <property type="entry name" value="ZF_SIAH"/>
    <property type="match status" value="1"/>
</dbReference>
<dbReference type="SMART" id="SM00213">
    <property type="entry name" value="UBQ"/>
    <property type="match status" value="1"/>
</dbReference>
<evidence type="ECO:0000256" key="3">
    <source>
        <dbReference type="ARBA" id="ARBA00022833"/>
    </source>
</evidence>
<dbReference type="STRING" id="57577.A0A2K3MVN2"/>
<feature type="compositionally biased region" description="Basic and acidic residues" evidence="6">
    <location>
        <begin position="1"/>
        <end position="15"/>
    </location>
</feature>
<dbReference type="PROSITE" id="PS50053">
    <property type="entry name" value="UBIQUITIN_2"/>
    <property type="match status" value="1"/>
</dbReference>
<dbReference type="SUPFAM" id="SSF54236">
    <property type="entry name" value="Ubiquitin-like"/>
    <property type="match status" value="1"/>
</dbReference>
<comment type="caution">
    <text evidence="9">The sequence shown here is derived from an EMBL/GenBank/DDBJ whole genome shotgun (WGS) entry which is preliminary data.</text>
</comment>
<dbReference type="Pfam" id="PF21361">
    <property type="entry name" value="Sina_ZnF"/>
    <property type="match status" value="1"/>
</dbReference>
<keyword evidence="2 5" id="KW-0863">Zinc-finger</keyword>
<dbReference type="InterPro" id="IPR019956">
    <property type="entry name" value="Ubiquitin_dom"/>
</dbReference>
<organism evidence="9 10">
    <name type="scientific">Trifolium pratense</name>
    <name type="common">Red clover</name>
    <dbReference type="NCBI Taxonomy" id="57577"/>
    <lineage>
        <taxon>Eukaryota</taxon>
        <taxon>Viridiplantae</taxon>
        <taxon>Streptophyta</taxon>
        <taxon>Embryophyta</taxon>
        <taxon>Tracheophyta</taxon>
        <taxon>Spermatophyta</taxon>
        <taxon>Magnoliopsida</taxon>
        <taxon>eudicotyledons</taxon>
        <taxon>Gunneridae</taxon>
        <taxon>Pentapetalae</taxon>
        <taxon>rosids</taxon>
        <taxon>fabids</taxon>
        <taxon>Fabales</taxon>
        <taxon>Fabaceae</taxon>
        <taxon>Papilionoideae</taxon>
        <taxon>50 kb inversion clade</taxon>
        <taxon>NPAAA clade</taxon>
        <taxon>Hologalegina</taxon>
        <taxon>IRL clade</taxon>
        <taxon>Trifolieae</taxon>
        <taxon>Trifolium</taxon>
    </lineage>
</organism>
<reference evidence="9 10" key="2">
    <citation type="journal article" date="2017" name="Front. Plant Sci.">
        <title>Gene Classification and Mining of Molecular Markers Useful in Red Clover (Trifolium pratense) Breeding.</title>
        <authorList>
            <person name="Istvanek J."/>
            <person name="Dluhosova J."/>
            <person name="Dluhos P."/>
            <person name="Patkova L."/>
            <person name="Nedelnik J."/>
            <person name="Repkova J."/>
        </authorList>
    </citation>
    <scope>NUCLEOTIDE SEQUENCE [LARGE SCALE GENOMIC DNA]</scope>
    <source>
        <strain evidence="10">cv. Tatra</strain>
        <tissue evidence="9">Young leaves</tissue>
    </source>
</reference>
<feature type="domain" description="Ubiquitin-like" evidence="7">
    <location>
        <begin position="272"/>
        <end position="345"/>
    </location>
</feature>